<dbReference type="EMBL" id="JADOUF010000001">
    <property type="protein sequence ID" value="MBG6134224.1"/>
    <property type="molecule type" value="Genomic_DNA"/>
</dbReference>
<dbReference type="GO" id="GO:0003677">
    <property type="term" value="F:DNA binding"/>
    <property type="evidence" value="ECO:0007669"/>
    <property type="project" value="UniProtKB-UniRule"/>
</dbReference>
<feature type="region of interest" description="Disordered" evidence="6">
    <location>
        <begin position="265"/>
        <end position="298"/>
    </location>
</feature>
<dbReference type="InterPro" id="IPR005158">
    <property type="entry name" value="BTAD"/>
</dbReference>
<dbReference type="InterPro" id="IPR016032">
    <property type="entry name" value="Sig_transdc_resp-reg_C-effctor"/>
</dbReference>
<keyword evidence="4" id="KW-0804">Transcription</keyword>
<evidence type="ECO:0000256" key="6">
    <source>
        <dbReference type="SAM" id="MobiDB-lite"/>
    </source>
</evidence>
<reference evidence="8" key="1">
    <citation type="submission" date="2020-11" db="EMBL/GenBank/DDBJ databases">
        <title>Sequencing the genomes of 1000 actinobacteria strains.</title>
        <authorList>
            <person name="Klenk H.-P."/>
        </authorList>
    </citation>
    <scope>NUCLEOTIDE SEQUENCE</scope>
    <source>
        <strain evidence="8">DSM 45356</strain>
    </source>
</reference>
<sequence>MVSRGDSEVRITAPKPRKVLALLLVQANRVVPVSSLVKELWEDSPPLSSATTLQTYILQIRRVLRESLGVDADEVAGNVLVTRNGGYQFRVDRGSLDLHEFERLSVEGRQRLATGDAGAASLALRDALSLWRGPALVDVQAGPLLEVEILRLHEGRLTALQQRIEADLRLGRHLEILSELTALTAEYPLHENLNAQYMLALHRSGRRTEALGVFQRLRASLVQDLGLEPSQQIQRLQHAMLSSDPALEERSHPGQMVLDRFLQEQSSAAVPRPRDRRTVPEQHVSVEPETPQPTRRIVPSELGRWRILPT</sequence>
<evidence type="ECO:0000256" key="3">
    <source>
        <dbReference type="ARBA" id="ARBA00023125"/>
    </source>
</evidence>
<dbReference type="Gene3D" id="1.10.10.10">
    <property type="entry name" value="Winged helix-like DNA-binding domain superfamily/Winged helix DNA-binding domain"/>
    <property type="match status" value="1"/>
</dbReference>
<dbReference type="PANTHER" id="PTHR35807:SF1">
    <property type="entry name" value="TRANSCRIPTIONAL REGULATOR REDD"/>
    <property type="match status" value="1"/>
</dbReference>
<protein>
    <submittedName>
        <fullName evidence="8">DNA-binding SARP family transcriptional activator</fullName>
    </submittedName>
</protein>
<dbReference type="GO" id="GO:0006355">
    <property type="term" value="P:regulation of DNA-templated transcription"/>
    <property type="evidence" value="ECO:0007669"/>
    <property type="project" value="InterPro"/>
</dbReference>
<dbReference type="RefSeq" id="WP_197001485.1">
    <property type="nucleotide sequence ID" value="NZ_BONS01000035.1"/>
</dbReference>
<evidence type="ECO:0000313" key="9">
    <source>
        <dbReference type="Proteomes" id="UP000622552"/>
    </source>
</evidence>
<dbReference type="SMART" id="SM01043">
    <property type="entry name" value="BTAD"/>
    <property type="match status" value="1"/>
</dbReference>
<comment type="similarity">
    <text evidence="1">Belongs to the AfsR/DnrI/RedD regulatory family.</text>
</comment>
<dbReference type="GO" id="GO:0000160">
    <property type="term" value="P:phosphorelay signal transduction system"/>
    <property type="evidence" value="ECO:0007669"/>
    <property type="project" value="InterPro"/>
</dbReference>
<evidence type="ECO:0000256" key="4">
    <source>
        <dbReference type="ARBA" id="ARBA00023163"/>
    </source>
</evidence>
<evidence type="ECO:0000313" key="8">
    <source>
        <dbReference type="EMBL" id="MBG6134224.1"/>
    </source>
</evidence>
<feature type="DNA-binding region" description="OmpR/PhoB-type" evidence="5">
    <location>
        <begin position="1"/>
        <end position="91"/>
    </location>
</feature>
<feature type="compositionally biased region" description="Basic and acidic residues" evidence="6">
    <location>
        <begin position="272"/>
        <end position="286"/>
    </location>
</feature>
<dbReference type="CDD" id="cd15831">
    <property type="entry name" value="BTAD"/>
    <property type="match status" value="1"/>
</dbReference>
<evidence type="ECO:0000256" key="2">
    <source>
        <dbReference type="ARBA" id="ARBA00023015"/>
    </source>
</evidence>
<keyword evidence="3 5" id="KW-0238">DNA-binding</keyword>
<keyword evidence="2" id="KW-0805">Transcription regulation</keyword>
<dbReference type="SUPFAM" id="SSF48452">
    <property type="entry name" value="TPR-like"/>
    <property type="match status" value="1"/>
</dbReference>
<dbReference type="AlphaFoldDB" id="A0A8J7KFW1"/>
<dbReference type="Proteomes" id="UP000622552">
    <property type="component" value="Unassembled WGS sequence"/>
</dbReference>
<dbReference type="InterPro" id="IPR011990">
    <property type="entry name" value="TPR-like_helical_dom_sf"/>
</dbReference>
<dbReference type="InterPro" id="IPR001867">
    <property type="entry name" value="OmpR/PhoB-type_DNA-bd"/>
</dbReference>
<dbReference type="InterPro" id="IPR051677">
    <property type="entry name" value="AfsR-DnrI-RedD_regulator"/>
</dbReference>
<accession>A0A8J7KFW1</accession>
<organism evidence="8 9">
    <name type="scientific">Longispora fulva</name>
    <dbReference type="NCBI Taxonomy" id="619741"/>
    <lineage>
        <taxon>Bacteria</taxon>
        <taxon>Bacillati</taxon>
        <taxon>Actinomycetota</taxon>
        <taxon>Actinomycetes</taxon>
        <taxon>Micromonosporales</taxon>
        <taxon>Micromonosporaceae</taxon>
        <taxon>Longispora</taxon>
    </lineage>
</organism>
<dbReference type="InterPro" id="IPR036388">
    <property type="entry name" value="WH-like_DNA-bd_sf"/>
</dbReference>
<name>A0A8J7KFW1_9ACTN</name>
<dbReference type="SUPFAM" id="SSF46894">
    <property type="entry name" value="C-terminal effector domain of the bipartite response regulators"/>
    <property type="match status" value="1"/>
</dbReference>
<dbReference type="SMART" id="SM00862">
    <property type="entry name" value="Trans_reg_C"/>
    <property type="match status" value="1"/>
</dbReference>
<evidence type="ECO:0000256" key="5">
    <source>
        <dbReference type="PROSITE-ProRule" id="PRU01091"/>
    </source>
</evidence>
<dbReference type="PROSITE" id="PS51755">
    <property type="entry name" value="OMPR_PHOB"/>
    <property type="match status" value="1"/>
</dbReference>
<dbReference type="Pfam" id="PF00486">
    <property type="entry name" value="Trans_reg_C"/>
    <property type="match status" value="1"/>
</dbReference>
<gene>
    <name evidence="8" type="ORF">IW245_000418</name>
</gene>
<proteinExistence type="inferred from homology"/>
<dbReference type="Gene3D" id="1.25.40.10">
    <property type="entry name" value="Tetratricopeptide repeat domain"/>
    <property type="match status" value="1"/>
</dbReference>
<comment type="caution">
    <text evidence="8">The sequence shown here is derived from an EMBL/GenBank/DDBJ whole genome shotgun (WGS) entry which is preliminary data.</text>
</comment>
<evidence type="ECO:0000256" key="1">
    <source>
        <dbReference type="ARBA" id="ARBA00005820"/>
    </source>
</evidence>
<dbReference type="PANTHER" id="PTHR35807">
    <property type="entry name" value="TRANSCRIPTIONAL REGULATOR REDD-RELATED"/>
    <property type="match status" value="1"/>
</dbReference>
<feature type="domain" description="OmpR/PhoB-type" evidence="7">
    <location>
        <begin position="1"/>
        <end position="91"/>
    </location>
</feature>
<dbReference type="Pfam" id="PF03704">
    <property type="entry name" value="BTAD"/>
    <property type="match status" value="1"/>
</dbReference>
<evidence type="ECO:0000259" key="7">
    <source>
        <dbReference type="PROSITE" id="PS51755"/>
    </source>
</evidence>
<keyword evidence="9" id="KW-1185">Reference proteome</keyword>